<dbReference type="Gene3D" id="1.20.1250.20">
    <property type="entry name" value="MFS general substrate transporter like domains"/>
    <property type="match status" value="1"/>
</dbReference>
<dbReference type="RefSeq" id="WP_022612746.1">
    <property type="nucleotide sequence ID" value="NZ_LK391965.1"/>
</dbReference>
<dbReference type="GO" id="GO:0005886">
    <property type="term" value="C:plasma membrane"/>
    <property type="evidence" value="ECO:0007669"/>
    <property type="project" value="UniProtKB-SubCell"/>
</dbReference>
<organism evidence="8 9">
    <name type="scientific">Vibrio nigripulchritudo SOn1</name>
    <dbReference type="NCBI Taxonomy" id="1238450"/>
    <lineage>
        <taxon>Bacteria</taxon>
        <taxon>Pseudomonadati</taxon>
        <taxon>Pseudomonadota</taxon>
        <taxon>Gammaproteobacteria</taxon>
        <taxon>Vibrionales</taxon>
        <taxon>Vibrionaceae</taxon>
        <taxon>Vibrio</taxon>
    </lineage>
</organism>
<proteinExistence type="predicted"/>
<feature type="transmembrane region" description="Helical" evidence="6">
    <location>
        <begin position="311"/>
        <end position="339"/>
    </location>
</feature>
<dbReference type="InterPro" id="IPR020846">
    <property type="entry name" value="MFS_dom"/>
</dbReference>
<keyword evidence="5 6" id="KW-0472">Membrane</keyword>
<keyword evidence="4 6" id="KW-1133">Transmembrane helix</keyword>
<evidence type="ECO:0000256" key="5">
    <source>
        <dbReference type="ARBA" id="ARBA00023136"/>
    </source>
</evidence>
<dbReference type="Pfam" id="PF07690">
    <property type="entry name" value="MFS_1"/>
    <property type="match status" value="1"/>
</dbReference>
<dbReference type="PANTHER" id="PTHR43124:SF3">
    <property type="entry name" value="CHLORAMPHENICOL EFFLUX PUMP RV0191"/>
    <property type="match status" value="1"/>
</dbReference>
<feature type="transmembrane region" description="Helical" evidence="6">
    <location>
        <begin position="255"/>
        <end position="274"/>
    </location>
</feature>
<feature type="transmembrane region" description="Helical" evidence="6">
    <location>
        <begin position="83"/>
        <end position="101"/>
    </location>
</feature>
<evidence type="ECO:0000256" key="2">
    <source>
        <dbReference type="ARBA" id="ARBA00022475"/>
    </source>
</evidence>
<comment type="caution">
    <text evidence="8">The sequence shown here is derived from an EMBL/GenBank/DDBJ whole genome shotgun (WGS) entry which is preliminary data.</text>
</comment>
<protein>
    <submittedName>
        <fullName evidence="8">Arabinose efflux permease</fullName>
    </submittedName>
</protein>
<dbReference type="InterPro" id="IPR036259">
    <property type="entry name" value="MFS_trans_sf"/>
</dbReference>
<evidence type="ECO:0000313" key="9">
    <source>
        <dbReference type="Proteomes" id="UP000018211"/>
    </source>
</evidence>
<feature type="transmembrane region" description="Helical" evidence="6">
    <location>
        <begin position="286"/>
        <end position="305"/>
    </location>
</feature>
<dbReference type="AlphaFoldDB" id="A0AAV2VTX8"/>
<sequence>MKEKIKNKAIQLPQFEMTILFMIHFLVGLDALAIVPFSSIMTSYVGADTAWSGYLVSAYSISAAITCLCVRGASNIRREKIRMLFFLAGIILTTFFTTLVHDFTTMILCRVVTGIFGGALAVVNLNYVILRSGDENKKRNTAVLMSSLPLALAVGVPFLILLASGENWRLAFQFLSVSLLLVSILFFGVDRSGDKHQIPNVTAQNSDLFSVSDAIKSRTAWFSILLAFSAILGTFAVSTQFPVMLSVNLGISPNLLSICYLVSGVGAFAAVQFYGRTKANERNVGLLILLLSIAMVVTVISGFQMKSVELASIAFSVFVVVSSTRTLVLVTELICALPARERVFLISAQNSIQHLAVGVGGMLSSLVTYSKVDSTLDFSPLLYISSLLALSTPIIWYWYKKQ</sequence>
<dbReference type="PROSITE" id="PS50850">
    <property type="entry name" value="MFS"/>
    <property type="match status" value="1"/>
</dbReference>
<feature type="domain" description="Major facilitator superfamily (MFS) profile" evidence="7">
    <location>
        <begin position="16"/>
        <end position="402"/>
    </location>
</feature>
<feature type="transmembrane region" description="Helical" evidence="6">
    <location>
        <begin position="220"/>
        <end position="243"/>
    </location>
</feature>
<dbReference type="GO" id="GO:0022857">
    <property type="term" value="F:transmembrane transporter activity"/>
    <property type="evidence" value="ECO:0007669"/>
    <property type="project" value="InterPro"/>
</dbReference>
<name>A0AAV2VTX8_9VIBR</name>
<dbReference type="InterPro" id="IPR011701">
    <property type="entry name" value="MFS"/>
</dbReference>
<evidence type="ECO:0000313" key="8">
    <source>
        <dbReference type="EMBL" id="CCO48181.1"/>
    </source>
</evidence>
<feature type="transmembrane region" description="Helical" evidence="6">
    <location>
        <begin position="107"/>
        <end position="130"/>
    </location>
</feature>
<evidence type="ECO:0000256" key="4">
    <source>
        <dbReference type="ARBA" id="ARBA00022989"/>
    </source>
</evidence>
<feature type="transmembrane region" description="Helical" evidence="6">
    <location>
        <begin position="351"/>
        <end position="369"/>
    </location>
</feature>
<feature type="transmembrane region" description="Helical" evidence="6">
    <location>
        <begin position="170"/>
        <end position="189"/>
    </location>
</feature>
<dbReference type="Proteomes" id="UP000018211">
    <property type="component" value="Unassembled WGS sequence"/>
</dbReference>
<dbReference type="SUPFAM" id="SSF103473">
    <property type="entry name" value="MFS general substrate transporter"/>
    <property type="match status" value="1"/>
</dbReference>
<evidence type="ECO:0000256" key="6">
    <source>
        <dbReference type="SAM" id="Phobius"/>
    </source>
</evidence>
<evidence type="ECO:0000256" key="1">
    <source>
        <dbReference type="ARBA" id="ARBA00004651"/>
    </source>
</evidence>
<gene>
    <name evidence="8" type="ORF">VIBNISOn1_450146</name>
</gene>
<feature type="transmembrane region" description="Helical" evidence="6">
    <location>
        <begin position="51"/>
        <end position="71"/>
    </location>
</feature>
<evidence type="ECO:0000259" key="7">
    <source>
        <dbReference type="PROSITE" id="PS50850"/>
    </source>
</evidence>
<feature type="transmembrane region" description="Helical" evidence="6">
    <location>
        <begin position="381"/>
        <end position="399"/>
    </location>
</feature>
<dbReference type="InterPro" id="IPR050189">
    <property type="entry name" value="MFS_Efflux_Transporters"/>
</dbReference>
<reference evidence="8 9" key="1">
    <citation type="journal article" date="2013" name="ISME J.">
        <title>Comparative genomics of pathogenic lineages of Vibrio nigripulchritudo identifies virulence-associated traits.</title>
        <authorList>
            <person name="Goudenege D."/>
            <person name="Labreuche Y."/>
            <person name="Krin E."/>
            <person name="Ansquer D."/>
            <person name="Mangenot S."/>
            <person name="Calteau A."/>
            <person name="Medigue C."/>
            <person name="Mazel D."/>
            <person name="Polz M.F."/>
            <person name="Le Roux F."/>
        </authorList>
    </citation>
    <scope>NUCLEOTIDE SEQUENCE [LARGE SCALE GENOMIC DNA]</scope>
    <source>
        <strain evidence="8 9">SOn1</strain>
    </source>
</reference>
<comment type="subcellular location">
    <subcellularLocation>
        <location evidence="1">Cell membrane</location>
        <topology evidence="1">Multi-pass membrane protein</topology>
    </subcellularLocation>
</comment>
<accession>A0AAV2VTX8</accession>
<dbReference type="EMBL" id="CAOF01000137">
    <property type="protein sequence ID" value="CCO48181.1"/>
    <property type="molecule type" value="Genomic_DNA"/>
</dbReference>
<feature type="transmembrane region" description="Helical" evidence="6">
    <location>
        <begin position="21"/>
        <end position="45"/>
    </location>
</feature>
<feature type="transmembrane region" description="Helical" evidence="6">
    <location>
        <begin position="142"/>
        <end position="164"/>
    </location>
</feature>
<keyword evidence="3 6" id="KW-0812">Transmembrane</keyword>
<evidence type="ECO:0000256" key="3">
    <source>
        <dbReference type="ARBA" id="ARBA00022692"/>
    </source>
</evidence>
<keyword evidence="2" id="KW-1003">Cell membrane</keyword>
<dbReference type="PANTHER" id="PTHR43124">
    <property type="entry name" value="PURINE EFFLUX PUMP PBUE"/>
    <property type="match status" value="1"/>
</dbReference>